<sequence>MTTVLPDLALPVIAAPMAGGPGTPAFVVAAGRAGGMGFLAGGYQPPTAFAEEIATVTAAGVPFGVNLFAPNTVPVDAAAYRDYAALLATEAARFGVGLPPDPVEDDDAWRDKLEVLRQWPVPLVSFTFGLPPAADLALLRATGAALAQTVTSVTEARAAAEAGLDVLVVQAAAAGGHSGTFTPDLPVPVVPLPALVAEIRAAVPLPVIAAGGVGTAADVAAALGAGATLVAVGTVLLRAAEAGTSATHRAALADPARTTTVVTRAFTGRPARGLRNDFTDRYSAVAPAGYPALHTLTRPIRRAAAAAGDPERVHLWSGTGFRHATDDPVGTILARLAAGA</sequence>
<dbReference type="Gene3D" id="3.20.20.70">
    <property type="entry name" value="Aldolase class I"/>
    <property type="match status" value="1"/>
</dbReference>
<reference evidence="11" key="1">
    <citation type="submission" date="2016-10" db="EMBL/GenBank/DDBJ databases">
        <authorList>
            <person name="Varghese N."/>
            <person name="Submissions S."/>
        </authorList>
    </citation>
    <scope>NUCLEOTIDE SEQUENCE [LARGE SCALE GENOMIC DNA]</scope>
    <source>
        <strain evidence="11">DSM 44718</strain>
    </source>
</reference>
<comment type="cofactor">
    <cofactor evidence="1">
        <name>FMN</name>
        <dbReference type="ChEBI" id="CHEBI:58210"/>
    </cofactor>
</comment>
<organism evidence="10 11">
    <name type="scientific">Asanoa ishikariensis</name>
    <dbReference type="NCBI Taxonomy" id="137265"/>
    <lineage>
        <taxon>Bacteria</taxon>
        <taxon>Bacillati</taxon>
        <taxon>Actinomycetota</taxon>
        <taxon>Actinomycetes</taxon>
        <taxon>Micromonosporales</taxon>
        <taxon>Micromonosporaceae</taxon>
        <taxon>Asanoa</taxon>
    </lineage>
</organism>
<dbReference type="Proteomes" id="UP000199632">
    <property type="component" value="Unassembled WGS sequence"/>
</dbReference>
<evidence type="ECO:0000256" key="8">
    <source>
        <dbReference type="ARBA" id="ARBA00031155"/>
    </source>
</evidence>
<comment type="catalytic activity">
    <reaction evidence="9">
        <text>3 propionate 3-nitronate + 3 O2 + H2O = 3 3-oxopropanoate + 2 nitrate + nitrite + H2O2 + 3 H(+)</text>
        <dbReference type="Rhea" id="RHEA:57332"/>
        <dbReference type="ChEBI" id="CHEBI:15377"/>
        <dbReference type="ChEBI" id="CHEBI:15378"/>
        <dbReference type="ChEBI" id="CHEBI:15379"/>
        <dbReference type="ChEBI" id="CHEBI:16240"/>
        <dbReference type="ChEBI" id="CHEBI:16301"/>
        <dbReference type="ChEBI" id="CHEBI:17632"/>
        <dbReference type="ChEBI" id="CHEBI:33190"/>
        <dbReference type="ChEBI" id="CHEBI:136067"/>
    </reaction>
</comment>
<keyword evidence="6" id="KW-0560">Oxidoreductase</keyword>
<evidence type="ECO:0000256" key="1">
    <source>
        <dbReference type="ARBA" id="ARBA00001917"/>
    </source>
</evidence>
<accession>A0A1H3TH08</accession>
<evidence type="ECO:0000256" key="6">
    <source>
        <dbReference type="ARBA" id="ARBA00023002"/>
    </source>
</evidence>
<dbReference type="STRING" id="137265.SAMN05421684_5686"/>
<comment type="similarity">
    <text evidence="2">Belongs to the nitronate monooxygenase family. NMO class I subfamily.</text>
</comment>
<protein>
    <recommendedName>
        <fullName evidence="8">Propionate 3-nitronate monooxygenase</fullName>
    </recommendedName>
</protein>
<gene>
    <name evidence="10" type="ORF">SAMN05421684_5686</name>
</gene>
<evidence type="ECO:0000256" key="9">
    <source>
        <dbReference type="ARBA" id="ARBA00049401"/>
    </source>
</evidence>
<dbReference type="OrthoDB" id="9778912at2"/>
<evidence type="ECO:0000313" key="11">
    <source>
        <dbReference type="Proteomes" id="UP000199632"/>
    </source>
</evidence>
<evidence type="ECO:0000256" key="2">
    <source>
        <dbReference type="ARBA" id="ARBA00009881"/>
    </source>
</evidence>
<evidence type="ECO:0000313" key="10">
    <source>
        <dbReference type="EMBL" id="SDZ49111.1"/>
    </source>
</evidence>
<keyword evidence="4" id="KW-0285">Flavoprotein</keyword>
<dbReference type="InterPro" id="IPR013785">
    <property type="entry name" value="Aldolase_TIM"/>
</dbReference>
<evidence type="ECO:0000256" key="3">
    <source>
        <dbReference type="ARBA" id="ARBA00022575"/>
    </source>
</evidence>
<dbReference type="AlphaFoldDB" id="A0A1H3TH08"/>
<keyword evidence="11" id="KW-1185">Reference proteome</keyword>
<dbReference type="Pfam" id="PF03060">
    <property type="entry name" value="NMO"/>
    <property type="match status" value="1"/>
</dbReference>
<evidence type="ECO:0000256" key="4">
    <source>
        <dbReference type="ARBA" id="ARBA00022630"/>
    </source>
</evidence>
<dbReference type="CDD" id="cd04730">
    <property type="entry name" value="NPD_like"/>
    <property type="match status" value="1"/>
</dbReference>
<evidence type="ECO:0000256" key="5">
    <source>
        <dbReference type="ARBA" id="ARBA00022643"/>
    </source>
</evidence>
<dbReference type="SUPFAM" id="SSF51412">
    <property type="entry name" value="Inosine monophosphate dehydrogenase (IMPDH)"/>
    <property type="match status" value="1"/>
</dbReference>
<keyword evidence="5" id="KW-0288">FMN</keyword>
<proteinExistence type="inferred from homology"/>
<keyword evidence="7" id="KW-0503">Monooxygenase</keyword>
<dbReference type="PANTHER" id="PTHR42747:SF3">
    <property type="entry name" value="NITRONATE MONOOXYGENASE-RELATED"/>
    <property type="match status" value="1"/>
</dbReference>
<dbReference type="InterPro" id="IPR004136">
    <property type="entry name" value="NMO"/>
</dbReference>
<keyword evidence="3" id="KW-0216">Detoxification</keyword>
<dbReference type="GO" id="GO:0018580">
    <property type="term" value="F:nitronate monooxygenase activity"/>
    <property type="evidence" value="ECO:0007669"/>
    <property type="project" value="InterPro"/>
</dbReference>
<dbReference type="RefSeq" id="WP_090799321.1">
    <property type="nucleotide sequence ID" value="NZ_BOND01000002.1"/>
</dbReference>
<dbReference type="GO" id="GO:0009636">
    <property type="term" value="P:response to toxic substance"/>
    <property type="evidence" value="ECO:0007669"/>
    <property type="project" value="UniProtKB-KW"/>
</dbReference>
<name>A0A1H3TH08_9ACTN</name>
<dbReference type="PANTHER" id="PTHR42747">
    <property type="entry name" value="NITRONATE MONOOXYGENASE-RELATED"/>
    <property type="match status" value="1"/>
</dbReference>
<evidence type="ECO:0000256" key="7">
    <source>
        <dbReference type="ARBA" id="ARBA00023033"/>
    </source>
</evidence>
<dbReference type="EMBL" id="FNQB01000003">
    <property type="protein sequence ID" value="SDZ49111.1"/>
    <property type="molecule type" value="Genomic_DNA"/>
</dbReference>